<dbReference type="Proteomes" id="UP000805193">
    <property type="component" value="Unassembled WGS sequence"/>
</dbReference>
<evidence type="ECO:0000313" key="2">
    <source>
        <dbReference type="Proteomes" id="UP000805193"/>
    </source>
</evidence>
<keyword evidence="2" id="KW-1185">Reference proteome</keyword>
<protein>
    <submittedName>
        <fullName evidence="1">Uncharacterized protein</fullName>
    </submittedName>
</protein>
<proteinExistence type="predicted"/>
<organism evidence="1 2">
    <name type="scientific">Ixodes persulcatus</name>
    <name type="common">Taiga tick</name>
    <dbReference type="NCBI Taxonomy" id="34615"/>
    <lineage>
        <taxon>Eukaryota</taxon>
        <taxon>Metazoa</taxon>
        <taxon>Ecdysozoa</taxon>
        <taxon>Arthropoda</taxon>
        <taxon>Chelicerata</taxon>
        <taxon>Arachnida</taxon>
        <taxon>Acari</taxon>
        <taxon>Parasitiformes</taxon>
        <taxon>Ixodida</taxon>
        <taxon>Ixodoidea</taxon>
        <taxon>Ixodidae</taxon>
        <taxon>Ixodinae</taxon>
        <taxon>Ixodes</taxon>
    </lineage>
</organism>
<sequence length="1034" mass="110715">MVRGGRLGVRRGVAEAAEAGGAAWGMSAPRCDSPPTAQSAPTTATDRRAPRHRGTPASRGGEDEKGPQGCLRWACDLRSLLCDHEGLQLLEAFLEQEGADTGCLSFWYACNGFRSCDDPEVKLQLGSHMSCTNKNLGMHKYPVSVLLKPDIQTVFPQGRKILLATLPISLSRAAILMVFLQSDLYVERVEQTHARLPQASSSLAPPRVAVGRSPAAASNVCAAVDSQCSVAVPGPSSVLTCEPASSSGCEDGSGPVLLPQGLDILPTLREDEELGPEWPPPAAALTRRNVRKMYRYSDLVPRLAKAASDVPVTMTVSARSGTGGGGVPNPYHVRNSYFVPPSAQDSELHSLSSGAYTDDTSTEVDANPPTKETRSQRASQGAAIRKNANINRDSLGEHVIIPRTQMDHPYSLAEKDPAQFAASIIEKLRAVKKQADCGEKMERFHRAQAEDFPNARLPSSGAAATASALPGQQADPAFCAEKFLGLAGEEVNSQSILDEHVSRVFDSPLTQTPPRSTSPRRRAAAAASMSPYAVLGHQLKLRKERDACSSDSGAVRDFSPDEDGVPHGVRRRAQGPCGGGVPNAPLARAPRGGPQPSDSGLDSGTSAACEPLPAVQGSAERVNTWILNHKVPGYPLSPPDGERDSRSHKKSATSGTSSRSKQNSLGPTRSRPFGGGMSGCGSVSGSGWGPGPESGFQPSQQQPLDTMTQLVEARRRLEVNYPLAVQQAAKTKKWPKTSSSSSRGSFPEPLPLVGAGGGGCTLSAPNPGIRAPSPPLPSEATVIGYCYSGETVPYRTKLAGRNITLRQFKALLSKKGNYRYFFRCSCHEFGTEVVSQEISDDNESSNVENVAPQVLRQVSRELCQLVKEPPEGIRVFVNEQDVSDIEASIEGPQGTPYAGGIFRLRLVLPKDFPASPPRGFFVTKIFHPNVAVPSGEICVNTLKKDWRPDLGLQRILLTIKCLLIAPNPESALNEEAGRMLLERYDDYCCRARMMTEIHARPAKHKGNSPQGKSSSSSSSSVKSAKDKRRTLKRL</sequence>
<gene>
    <name evidence="1" type="ORF">HPB47_021605</name>
</gene>
<reference evidence="1 2" key="1">
    <citation type="journal article" date="2020" name="Cell">
        <title>Large-Scale Comparative Analyses of Tick Genomes Elucidate Their Genetic Diversity and Vector Capacities.</title>
        <authorList>
            <consortium name="Tick Genome and Microbiome Consortium (TIGMIC)"/>
            <person name="Jia N."/>
            <person name="Wang J."/>
            <person name="Shi W."/>
            <person name="Du L."/>
            <person name="Sun Y."/>
            <person name="Zhan W."/>
            <person name="Jiang J.F."/>
            <person name="Wang Q."/>
            <person name="Zhang B."/>
            <person name="Ji P."/>
            <person name="Bell-Sakyi L."/>
            <person name="Cui X.M."/>
            <person name="Yuan T.T."/>
            <person name="Jiang B.G."/>
            <person name="Yang W.F."/>
            <person name="Lam T.T."/>
            <person name="Chang Q.C."/>
            <person name="Ding S.J."/>
            <person name="Wang X.J."/>
            <person name="Zhu J.G."/>
            <person name="Ruan X.D."/>
            <person name="Zhao L."/>
            <person name="Wei J.T."/>
            <person name="Ye R.Z."/>
            <person name="Que T.C."/>
            <person name="Du C.H."/>
            <person name="Zhou Y.H."/>
            <person name="Cheng J.X."/>
            <person name="Dai P.F."/>
            <person name="Guo W.B."/>
            <person name="Han X.H."/>
            <person name="Huang E.J."/>
            <person name="Li L.F."/>
            <person name="Wei W."/>
            <person name="Gao Y.C."/>
            <person name="Liu J.Z."/>
            <person name="Shao H.Z."/>
            <person name="Wang X."/>
            <person name="Wang C.C."/>
            <person name="Yang T.C."/>
            <person name="Huo Q.B."/>
            <person name="Li W."/>
            <person name="Chen H.Y."/>
            <person name="Chen S.E."/>
            <person name="Zhou L.G."/>
            <person name="Ni X.B."/>
            <person name="Tian J.H."/>
            <person name="Sheng Y."/>
            <person name="Liu T."/>
            <person name="Pan Y.S."/>
            <person name="Xia L.Y."/>
            <person name="Li J."/>
            <person name="Zhao F."/>
            <person name="Cao W.C."/>
        </authorList>
    </citation>
    <scope>NUCLEOTIDE SEQUENCE [LARGE SCALE GENOMIC DNA]</scope>
    <source>
        <strain evidence="1">Iper-2018</strain>
    </source>
</reference>
<evidence type="ECO:0000313" key="1">
    <source>
        <dbReference type="EMBL" id="KAG0431665.1"/>
    </source>
</evidence>
<name>A0AC60QCF6_IXOPE</name>
<accession>A0AC60QCF6</accession>
<comment type="caution">
    <text evidence="1">The sequence shown here is derived from an EMBL/GenBank/DDBJ whole genome shotgun (WGS) entry which is preliminary data.</text>
</comment>
<dbReference type="EMBL" id="JABSTQ010009208">
    <property type="protein sequence ID" value="KAG0431665.1"/>
    <property type="molecule type" value="Genomic_DNA"/>
</dbReference>